<keyword evidence="6" id="KW-1185">Reference proteome</keyword>
<name>A0A0D3JT00_EMIH1</name>
<evidence type="ECO:0000256" key="1">
    <source>
        <dbReference type="ARBA" id="ARBA00022723"/>
    </source>
</evidence>
<dbReference type="Gene3D" id="3.40.720.10">
    <property type="entry name" value="Alkaline Phosphatase, subunit A"/>
    <property type="match status" value="1"/>
</dbReference>
<dbReference type="PaxDb" id="2903-EOD26635"/>
<keyword evidence="3" id="KW-0325">Glycoprotein</keyword>
<keyword evidence="1" id="KW-0479">Metal-binding</keyword>
<dbReference type="GeneID" id="17272180"/>
<dbReference type="InterPro" id="IPR047115">
    <property type="entry name" value="ARSB"/>
</dbReference>
<accession>A0A0D3JT00</accession>
<feature type="domain" description="Sulfatase N-terminal" evidence="4">
    <location>
        <begin position="46"/>
        <end position="147"/>
    </location>
</feature>
<dbReference type="EnsemblProtists" id="EOD26635">
    <property type="protein sequence ID" value="EOD26635"/>
    <property type="gene ID" value="EMIHUDRAFT_236678"/>
</dbReference>
<dbReference type="PANTHER" id="PTHR10342">
    <property type="entry name" value="ARYLSULFATASE"/>
    <property type="match status" value="1"/>
</dbReference>
<dbReference type="InterPro" id="IPR017850">
    <property type="entry name" value="Alkaline_phosphatase_core_sf"/>
</dbReference>
<reference evidence="5" key="2">
    <citation type="submission" date="2024-10" db="UniProtKB">
        <authorList>
            <consortium name="EnsemblProtists"/>
        </authorList>
    </citation>
    <scope>IDENTIFICATION</scope>
</reference>
<dbReference type="Pfam" id="PF00884">
    <property type="entry name" value="Sulfatase"/>
    <property type="match status" value="1"/>
</dbReference>
<evidence type="ECO:0000256" key="3">
    <source>
        <dbReference type="ARBA" id="ARBA00023180"/>
    </source>
</evidence>
<dbReference type="AlphaFoldDB" id="A0A0D3JT00"/>
<dbReference type="SUPFAM" id="SSF53649">
    <property type="entry name" value="Alkaline phosphatase-like"/>
    <property type="match status" value="2"/>
</dbReference>
<dbReference type="KEGG" id="ehx:EMIHUDRAFT_236678"/>
<organism evidence="5 6">
    <name type="scientific">Emiliania huxleyi (strain CCMP1516)</name>
    <dbReference type="NCBI Taxonomy" id="280463"/>
    <lineage>
        <taxon>Eukaryota</taxon>
        <taxon>Haptista</taxon>
        <taxon>Haptophyta</taxon>
        <taxon>Prymnesiophyceae</taxon>
        <taxon>Isochrysidales</taxon>
        <taxon>Noelaerhabdaceae</taxon>
        <taxon>Emiliania</taxon>
    </lineage>
</organism>
<dbReference type="Gene3D" id="3.30.1120.10">
    <property type="match status" value="1"/>
</dbReference>
<evidence type="ECO:0000313" key="5">
    <source>
        <dbReference type="EnsemblProtists" id="EOD26635"/>
    </source>
</evidence>
<keyword evidence="2" id="KW-0106">Calcium</keyword>
<evidence type="ECO:0000313" key="6">
    <source>
        <dbReference type="Proteomes" id="UP000013827"/>
    </source>
</evidence>
<protein>
    <recommendedName>
        <fullName evidence="4">Sulfatase N-terminal domain-containing protein</fullName>
    </recommendedName>
</protein>
<evidence type="ECO:0000259" key="4">
    <source>
        <dbReference type="Pfam" id="PF00884"/>
    </source>
</evidence>
<dbReference type="STRING" id="2903.R1EIZ1"/>
<dbReference type="RefSeq" id="XP_005779064.1">
    <property type="nucleotide sequence ID" value="XM_005779007.1"/>
</dbReference>
<dbReference type="Proteomes" id="UP000013827">
    <property type="component" value="Unassembled WGS sequence"/>
</dbReference>
<dbReference type="InterPro" id="IPR000917">
    <property type="entry name" value="Sulfatase_N"/>
</dbReference>
<dbReference type="GO" id="GO:0046872">
    <property type="term" value="F:metal ion binding"/>
    <property type="evidence" value="ECO:0007669"/>
    <property type="project" value="UniProtKB-KW"/>
</dbReference>
<dbReference type="GO" id="GO:0008484">
    <property type="term" value="F:sulfuric ester hydrolase activity"/>
    <property type="evidence" value="ECO:0007669"/>
    <property type="project" value="InterPro"/>
</dbReference>
<sequence length="356" mass="38068">MLEAQGESVAAAGTTTVAMTGVVLNRAGEALAITNAGSVVCGAALNIDSLAATGVILERHYVYHLCAPTRASTLSGRLPYHVNQRNPNDLNSSAGVDLRMTLLPAKLKAAGYTTSMIGKSHLGTRSVAHLPIRRGFDMHFGFLGGGEDHFTQISGEDPVGELVDLWRDDKPAFGENGTFSGFLYAGEAERVIHAHKKGKDGIRQEMVLAYTDSCTTSAPSGCNAALIQGRYKVVTGHQGGSGFWTGPIHPNTSGPADPKRNLTACGTFSCCDGCLYDIQADPSEHKNLQRAMPALYAQLHARLLALGATEYQTRYIQPGLECITAEQAKRYYRGFRGPPCFGNGQLPQLESLRDVV</sequence>
<proteinExistence type="predicted"/>
<dbReference type="HOGENOM" id="CLU_779450_0_0_1"/>
<dbReference type="eggNOG" id="KOG3867">
    <property type="taxonomic scope" value="Eukaryota"/>
</dbReference>
<dbReference type="PANTHER" id="PTHR10342:SF274">
    <property type="entry name" value="ARYLSULFATASE B"/>
    <property type="match status" value="1"/>
</dbReference>
<reference evidence="6" key="1">
    <citation type="journal article" date="2013" name="Nature">
        <title>Pan genome of the phytoplankton Emiliania underpins its global distribution.</title>
        <authorList>
            <person name="Read B.A."/>
            <person name="Kegel J."/>
            <person name="Klute M.J."/>
            <person name="Kuo A."/>
            <person name="Lefebvre S.C."/>
            <person name="Maumus F."/>
            <person name="Mayer C."/>
            <person name="Miller J."/>
            <person name="Monier A."/>
            <person name="Salamov A."/>
            <person name="Young J."/>
            <person name="Aguilar M."/>
            <person name="Claverie J.M."/>
            <person name="Frickenhaus S."/>
            <person name="Gonzalez K."/>
            <person name="Herman E.K."/>
            <person name="Lin Y.C."/>
            <person name="Napier J."/>
            <person name="Ogata H."/>
            <person name="Sarno A.F."/>
            <person name="Shmutz J."/>
            <person name="Schroeder D."/>
            <person name="de Vargas C."/>
            <person name="Verret F."/>
            <person name="von Dassow P."/>
            <person name="Valentin K."/>
            <person name="Van de Peer Y."/>
            <person name="Wheeler G."/>
            <person name="Dacks J.B."/>
            <person name="Delwiche C.F."/>
            <person name="Dyhrman S.T."/>
            <person name="Glockner G."/>
            <person name="John U."/>
            <person name="Richards T."/>
            <person name="Worden A.Z."/>
            <person name="Zhang X."/>
            <person name="Grigoriev I.V."/>
            <person name="Allen A.E."/>
            <person name="Bidle K."/>
            <person name="Borodovsky M."/>
            <person name="Bowler C."/>
            <person name="Brownlee C."/>
            <person name="Cock J.M."/>
            <person name="Elias M."/>
            <person name="Gladyshev V.N."/>
            <person name="Groth M."/>
            <person name="Guda C."/>
            <person name="Hadaegh A."/>
            <person name="Iglesias-Rodriguez M.D."/>
            <person name="Jenkins J."/>
            <person name="Jones B.M."/>
            <person name="Lawson T."/>
            <person name="Leese F."/>
            <person name="Lindquist E."/>
            <person name="Lobanov A."/>
            <person name="Lomsadze A."/>
            <person name="Malik S.B."/>
            <person name="Marsh M.E."/>
            <person name="Mackinder L."/>
            <person name="Mock T."/>
            <person name="Mueller-Roeber B."/>
            <person name="Pagarete A."/>
            <person name="Parker M."/>
            <person name="Probert I."/>
            <person name="Quesneville H."/>
            <person name="Raines C."/>
            <person name="Rensing S.A."/>
            <person name="Riano-Pachon D.M."/>
            <person name="Richier S."/>
            <person name="Rokitta S."/>
            <person name="Shiraiwa Y."/>
            <person name="Soanes D.M."/>
            <person name="van der Giezen M."/>
            <person name="Wahlund T.M."/>
            <person name="Williams B."/>
            <person name="Wilson W."/>
            <person name="Wolfe G."/>
            <person name="Wurch L.L."/>
        </authorList>
    </citation>
    <scope>NUCLEOTIDE SEQUENCE</scope>
</reference>
<evidence type="ECO:0000256" key="2">
    <source>
        <dbReference type="ARBA" id="ARBA00022837"/>
    </source>
</evidence>